<organism evidence="1 2">
    <name type="scientific">Acidovorax delafieldii 2AN</name>
    <dbReference type="NCBI Taxonomy" id="573060"/>
    <lineage>
        <taxon>Bacteria</taxon>
        <taxon>Pseudomonadati</taxon>
        <taxon>Pseudomonadota</taxon>
        <taxon>Betaproteobacteria</taxon>
        <taxon>Burkholderiales</taxon>
        <taxon>Comamonadaceae</taxon>
        <taxon>Acidovorax</taxon>
    </lineage>
</organism>
<accession>C5T222</accession>
<dbReference type="PATRIC" id="fig|573060.9.peg.4274"/>
<keyword evidence="2" id="KW-1185">Reference proteome</keyword>
<dbReference type="Proteomes" id="UP000003856">
    <property type="component" value="Unassembled WGS sequence"/>
</dbReference>
<protein>
    <recommendedName>
        <fullName evidence="3">Flagellar protein FlgN</fullName>
    </recommendedName>
</protein>
<name>C5T222_ACIDE</name>
<evidence type="ECO:0008006" key="3">
    <source>
        <dbReference type="Google" id="ProtNLM"/>
    </source>
</evidence>
<proteinExistence type="predicted"/>
<comment type="caution">
    <text evidence="1">The sequence shown here is derived from an EMBL/GenBank/DDBJ whole genome shotgun (WGS) entry which is preliminary data.</text>
</comment>
<sequence length="122" mass="12452">MQTGQALAAVEQQIQDVSAALLAADPQTLEKCSVQLRDAAAGLARMMAQSAPAGAFSPAVQKRLESAAAQLSVQRESLARLAAVADRQLKGLLPSSDAAATYGNALGGKTQGGVARIYRSAS</sequence>
<dbReference type="OrthoDB" id="8795049at2"/>
<dbReference type="EMBL" id="ACQT01000015">
    <property type="protein sequence ID" value="EER61512.1"/>
    <property type="molecule type" value="Genomic_DNA"/>
</dbReference>
<evidence type="ECO:0000313" key="1">
    <source>
        <dbReference type="EMBL" id="EER61512.1"/>
    </source>
</evidence>
<dbReference type="AlphaFoldDB" id="C5T222"/>
<dbReference type="RefSeq" id="WP_005793923.1">
    <property type="nucleotide sequence ID" value="NZ_ACQT01000015.1"/>
</dbReference>
<evidence type="ECO:0000313" key="2">
    <source>
        <dbReference type="Proteomes" id="UP000003856"/>
    </source>
</evidence>
<reference evidence="1 2" key="1">
    <citation type="submission" date="2009-05" db="EMBL/GenBank/DDBJ databases">
        <title>The draft genome of Acidovorax delafieldii 2AN.</title>
        <authorList>
            <consortium name="US DOE Joint Genome Institute (JGI-PGF)"/>
            <person name="Lucas S."/>
            <person name="Copeland A."/>
            <person name="Lapidus A."/>
            <person name="Glavina del Rio T."/>
            <person name="Tice H."/>
            <person name="Bruce D."/>
            <person name="Goodwin L."/>
            <person name="Pitluck S."/>
            <person name="Larimer F."/>
            <person name="Land M.L."/>
            <person name="Hauser L."/>
            <person name="Shelobolina E.S."/>
            <person name="Picardal F."/>
            <person name="Roden E."/>
            <person name="Emerson D."/>
        </authorList>
    </citation>
    <scope>NUCLEOTIDE SEQUENCE [LARGE SCALE GENOMIC DNA]</scope>
    <source>
        <strain evidence="1 2">2AN</strain>
    </source>
</reference>
<gene>
    <name evidence="1" type="ORF">AcdelDRAFT_0952</name>
</gene>